<dbReference type="PROSITE" id="PS00107">
    <property type="entry name" value="PROTEIN_KINASE_ATP"/>
    <property type="match status" value="1"/>
</dbReference>
<keyword evidence="5" id="KW-0808">Transferase</keyword>
<sequence length="875" mass="96347">MGIREQVGGPSAETPEESVISIERLTASIETEAVCRPLPPDDVKLMARSMQRVDFLAGETVLRVGEAGTHFYVLVSGSVDVLQDGVACHRLACGGTVGAGALTAGHGEPHDVVAREDTIAFRSDGAEFLKIISGNALRTGPENSCLVGRVPLFQFLPTWARGNISDLTPHMEILEAGEFVAQEGRKGFNKLRILKSGKLNYRRKTENCHTLRSFEPGDVVGAGTLLPWRKDCGAAATVEAECRSEILCISHQDLRAALHDDTLLVELVQRTFMVMGLNQVKILSGLSRAHKIHLVKAIEVRDYPPHELIDTGTSSSSVQYAHVFHGSLRSQDANQEMELGNGQIFLAPDWVAACFGKKVPCVGEECPSERGYSKSVSPEVRGNLFAGPTGCKIALLTRGSLTAALADLGVSPIVDDLEDTTELAEGMLLANRIPILRHLSREQVQTVLRSFVPRRYAKGSRVIEQGELGTSLYVVACGVLEVRIGGTAVRTVGRNGSFGDRGLLFEEPRSAAVVVLSDTAVLWCLEKADFVPVLTDDLRSELVKRMELQDTDVELSDLTNIRLIGEGGFGRVSMVQHKKTGLRYALKQVRKTGPQGQRQAQLAIRESEFLAEMDHPFTLQLVKTLDSNNSLYILTDLITGGDLYTAVLHVRRPLTNCEAQFYVGSLLLALEHLHDRDIVYRDLKLENVMLDDRGYIRLIDFGIAKRLDDTGRTFTCVGTPHYMAPEMLQNHGYGTEVDVWALGIMLYILVCRRLPFGHMETDPAQIRNSVLKSDLAFPQKYKDQWGRELIQRLLCRMPAHRLGAGIDGLDEVKQHAYFRLSSGTSLFEMIIRREFMPPIVPEGERYSGSKAPDHGFSIDAARHADVTAHADQAQG</sequence>
<keyword evidence="7 13" id="KW-0547">Nucleotide-binding</keyword>
<evidence type="ECO:0000256" key="6">
    <source>
        <dbReference type="ARBA" id="ARBA00022723"/>
    </source>
</evidence>
<evidence type="ECO:0000256" key="7">
    <source>
        <dbReference type="ARBA" id="ARBA00022741"/>
    </source>
</evidence>
<dbReference type="PROSITE" id="PS00888">
    <property type="entry name" value="CNMP_BINDING_1"/>
    <property type="match status" value="1"/>
</dbReference>
<keyword evidence="2" id="KW-0963">Cytoplasm</keyword>
<evidence type="ECO:0000256" key="2">
    <source>
        <dbReference type="ARBA" id="ARBA00022490"/>
    </source>
</evidence>
<feature type="domain" description="Protein kinase" evidence="14">
    <location>
        <begin position="558"/>
        <end position="818"/>
    </location>
</feature>
<dbReference type="SMART" id="SM00220">
    <property type="entry name" value="S_TKc"/>
    <property type="match status" value="1"/>
</dbReference>
<dbReference type="PROSITE" id="PS50042">
    <property type="entry name" value="CNMP_BINDING_3"/>
    <property type="match status" value="3"/>
</dbReference>
<dbReference type="EMBL" id="CAUYUJ010016782">
    <property type="protein sequence ID" value="CAK0868784.1"/>
    <property type="molecule type" value="Genomic_DNA"/>
</dbReference>
<evidence type="ECO:0000259" key="14">
    <source>
        <dbReference type="PROSITE" id="PS50011"/>
    </source>
</evidence>
<evidence type="ECO:0000256" key="1">
    <source>
        <dbReference type="ARBA" id="ARBA00001946"/>
    </source>
</evidence>
<dbReference type="Pfam" id="PF00069">
    <property type="entry name" value="Pkinase"/>
    <property type="match status" value="1"/>
</dbReference>
<keyword evidence="10" id="KW-0460">Magnesium</keyword>
<feature type="domain" description="Cyclic nucleotide-binding" evidence="15">
    <location>
        <begin position="152"/>
        <end position="275"/>
    </location>
</feature>
<dbReference type="InterPro" id="IPR018490">
    <property type="entry name" value="cNMP-bd_dom_sf"/>
</dbReference>
<evidence type="ECO:0000256" key="11">
    <source>
        <dbReference type="ARBA" id="ARBA00022992"/>
    </source>
</evidence>
<keyword evidence="11" id="KW-0142">cGMP-binding</keyword>
<evidence type="ECO:0000256" key="3">
    <source>
        <dbReference type="ARBA" id="ARBA00022527"/>
    </source>
</evidence>
<dbReference type="PANTHER" id="PTHR24353">
    <property type="entry name" value="CYCLIC NUCLEOTIDE-DEPENDENT PROTEIN KINASE"/>
    <property type="match status" value="1"/>
</dbReference>
<feature type="binding site" evidence="13">
    <location>
        <position position="587"/>
    </location>
    <ligand>
        <name>ATP</name>
        <dbReference type="ChEBI" id="CHEBI:30616"/>
    </ligand>
</feature>
<comment type="cofactor">
    <cofactor evidence="1">
        <name>Mg(2+)</name>
        <dbReference type="ChEBI" id="CHEBI:18420"/>
    </cofactor>
</comment>
<dbReference type="InterPro" id="IPR017441">
    <property type="entry name" value="Protein_kinase_ATP_BS"/>
</dbReference>
<keyword evidence="8" id="KW-0418">Kinase</keyword>
<comment type="caution">
    <text evidence="16">The sequence shown here is derived from an EMBL/GenBank/DDBJ whole genome shotgun (WGS) entry which is preliminary data.</text>
</comment>
<dbReference type="Gene3D" id="3.30.200.20">
    <property type="entry name" value="Phosphorylase Kinase, domain 1"/>
    <property type="match status" value="1"/>
</dbReference>
<dbReference type="InterPro" id="IPR008271">
    <property type="entry name" value="Ser/Thr_kinase_AS"/>
</dbReference>
<protein>
    <recommendedName>
        <fullName evidence="12">cGMP-dependent protein kinase</fullName>
    </recommendedName>
</protein>
<proteinExistence type="predicted"/>
<dbReference type="Pfam" id="PF00027">
    <property type="entry name" value="cNMP_binding"/>
    <property type="match status" value="3"/>
</dbReference>
<organism evidence="16 17">
    <name type="scientific">Prorocentrum cordatum</name>
    <dbReference type="NCBI Taxonomy" id="2364126"/>
    <lineage>
        <taxon>Eukaryota</taxon>
        <taxon>Sar</taxon>
        <taxon>Alveolata</taxon>
        <taxon>Dinophyceae</taxon>
        <taxon>Prorocentrales</taxon>
        <taxon>Prorocentraceae</taxon>
        <taxon>Prorocentrum</taxon>
    </lineage>
</organism>
<dbReference type="CDD" id="cd00038">
    <property type="entry name" value="CAP_ED"/>
    <property type="match status" value="3"/>
</dbReference>
<feature type="domain" description="Cyclic nucleotide-binding" evidence="15">
    <location>
        <begin position="435"/>
        <end position="534"/>
    </location>
</feature>
<evidence type="ECO:0000256" key="12">
    <source>
        <dbReference type="ARBA" id="ARBA00024113"/>
    </source>
</evidence>
<keyword evidence="4" id="KW-0140">cGMP</keyword>
<dbReference type="InterPro" id="IPR014710">
    <property type="entry name" value="RmlC-like_jellyroll"/>
</dbReference>
<reference evidence="16" key="1">
    <citation type="submission" date="2023-10" db="EMBL/GenBank/DDBJ databases">
        <authorList>
            <person name="Chen Y."/>
            <person name="Shah S."/>
            <person name="Dougan E. K."/>
            <person name="Thang M."/>
            <person name="Chan C."/>
        </authorList>
    </citation>
    <scope>NUCLEOTIDE SEQUENCE [LARGE SCALE GENOMIC DNA]</scope>
</reference>
<dbReference type="InterPro" id="IPR000595">
    <property type="entry name" value="cNMP-bd_dom"/>
</dbReference>
<dbReference type="Gene3D" id="1.10.510.10">
    <property type="entry name" value="Transferase(Phosphotransferase) domain 1"/>
    <property type="match status" value="1"/>
</dbReference>
<gene>
    <name evidence="16" type="ORF">PCOR1329_LOCUS55332</name>
</gene>
<dbReference type="Proteomes" id="UP001189429">
    <property type="component" value="Unassembled WGS sequence"/>
</dbReference>
<keyword evidence="17" id="KW-1185">Reference proteome</keyword>
<evidence type="ECO:0000313" key="16">
    <source>
        <dbReference type="EMBL" id="CAK0868784.1"/>
    </source>
</evidence>
<feature type="domain" description="Cyclic nucleotide-binding" evidence="15">
    <location>
        <begin position="34"/>
        <end position="132"/>
    </location>
</feature>
<evidence type="ECO:0000313" key="17">
    <source>
        <dbReference type="Proteomes" id="UP001189429"/>
    </source>
</evidence>
<dbReference type="SMART" id="SM00100">
    <property type="entry name" value="cNMP"/>
    <property type="match status" value="3"/>
</dbReference>
<evidence type="ECO:0000256" key="9">
    <source>
        <dbReference type="ARBA" id="ARBA00022840"/>
    </source>
</evidence>
<dbReference type="PROSITE" id="PS50011">
    <property type="entry name" value="PROTEIN_KINASE_DOM"/>
    <property type="match status" value="1"/>
</dbReference>
<evidence type="ECO:0000256" key="10">
    <source>
        <dbReference type="ARBA" id="ARBA00022842"/>
    </source>
</evidence>
<dbReference type="PROSITE" id="PS00108">
    <property type="entry name" value="PROTEIN_KINASE_ST"/>
    <property type="match status" value="1"/>
</dbReference>
<dbReference type="SUPFAM" id="SSF56112">
    <property type="entry name" value="Protein kinase-like (PK-like)"/>
    <property type="match status" value="1"/>
</dbReference>
<dbReference type="InterPro" id="IPR011009">
    <property type="entry name" value="Kinase-like_dom_sf"/>
</dbReference>
<dbReference type="InterPro" id="IPR018488">
    <property type="entry name" value="cNMP-bd_CS"/>
</dbReference>
<accession>A0ABN9V7W1</accession>
<keyword evidence="3" id="KW-0723">Serine/threonine-protein kinase</keyword>
<keyword evidence="9 13" id="KW-0067">ATP-binding</keyword>
<evidence type="ECO:0000256" key="13">
    <source>
        <dbReference type="PROSITE-ProRule" id="PRU10141"/>
    </source>
</evidence>
<evidence type="ECO:0000256" key="8">
    <source>
        <dbReference type="ARBA" id="ARBA00022777"/>
    </source>
</evidence>
<dbReference type="SUPFAM" id="SSF51206">
    <property type="entry name" value="cAMP-binding domain-like"/>
    <property type="match status" value="3"/>
</dbReference>
<dbReference type="Gene3D" id="2.60.120.10">
    <property type="entry name" value="Jelly Rolls"/>
    <property type="match status" value="3"/>
</dbReference>
<evidence type="ECO:0000256" key="4">
    <source>
        <dbReference type="ARBA" id="ARBA00022535"/>
    </source>
</evidence>
<evidence type="ECO:0000259" key="15">
    <source>
        <dbReference type="PROSITE" id="PS50042"/>
    </source>
</evidence>
<keyword evidence="6" id="KW-0479">Metal-binding</keyword>
<dbReference type="InterPro" id="IPR000719">
    <property type="entry name" value="Prot_kinase_dom"/>
</dbReference>
<name>A0ABN9V7W1_9DINO</name>
<evidence type="ECO:0000256" key="5">
    <source>
        <dbReference type="ARBA" id="ARBA00022679"/>
    </source>
</evidence>
<dbReference type="PANTHER" id="PTHR24353:SF37">
    <property type="entry name" value="CAMP-DEPENDENT PROTEIN KINASE CATALYTIC SUBUNIT PRKX"/>
    <property type="match status" value="1"/>
</dbReference>